<name>A0A2P2P130_RHIMU</name>
<dbReference type="AlphaFoldDB" id="A0A2P2P130"/>
<proteinExistence type="predicted"/>
<reference evidence="1" key="1">
    <citation type="submission" date="2018-02" db="EMBL/GenBank/DDBJ databases">
        <title>Rhizophora mucronata_Transcriptome.</title>
        <authorList>
            <person name="Meera S.P."/>
            <person name="Sreeshan A."/>
            <person name="Augustine A."/>
        </authorList>
    </citation>
    <scope>NUCLEOTIDE SEQUENCE</scope>
    <source>
        <tissue evidence="1">Leaf</tissue>
    </source>
</reference>
<dbReference type="EMBL" id="GGEC01067875">
    <property type="protein sequence ID" value="MBX48359.1"/>
    <property type="molecule type" value="Transcribed_RNA"/>
</dbReference>
<sequence length="50" mass="5833">MIRKHHRSRASHSNLFPYLNQTLITESQIAGKIESVQTIRLSSENHQRFA</sequence>
<accession>A0A2P2P130</accession>
<evidence type="ECO:0000313" key="1">
    <source>
        <dbReference type="EMBL" id="MBX48359.1"/>
    </source>
</evidence>
<protein>
    <submittedName>
        <fullName evidence="1">Uncharacterized protein</fullName>
    </submittedName>
</protein>
<organism evidence="1">
    <name type="scientific">Rhizophora mucronata</name>
    <name type="common">Asiatic mangrove</name>
    <dbReference type="NCBI Taxonomy" id="61149"/>
    <lineage>
        <taxon>Eukaryota</taxon>
        <taxon>Viridiplantae</taxon>
        <taxon>Streptophyta</taxon>
        <taxon>Embryophyta</taxon>
        <taxon>Tracheophyta</taxon>
        <taxon>Spermatophyta</taxon>
        <taxon>Magnoliopsida</taxon>
        <taxon>eudicotyledons</taxon>
        <taxon>Gunneridae</taxon>
        <taxon>Pentapetalae</taxon>
        <taxon>rosids</taxon>
        <taxon>fabids</taxon>
        <taxon>Malpighiales</taxon>
        <taxon>Rhizophoraceae</taxon>
        <taxon>Rhizophora</taxon>
    </lineage>
</organism>